<keyword evidence="2" id="KW-1134">Transmembrane beta strand</keyword>
<comment type="similarity">
    <text evidence="1 2">Belongs to the outer membrane factor (OMF) (TC 1.B.17) family.</text>
</comment>
<dbReference type="PANTHER" id="PTHR30203:SF30">
    <property type="entry name" value="OUTER MEMBRANE PROTEIN-RELATED"/>
    <property type="match status" value="1"/>
</dbReference>
<dbReference type="AlphaFoldDB" id="A0A840MS62"/>
<dbReference type="Pfam" id="PF02321">
    <property type="entry name" value="OEP"/>
    <property type="match status" value="2"/>
</dbReference>
<dbReference type="RefSeq" id="WP_184040749.1">
    <property type="nucleotide sequence ID" value="NZ_JACHHY010000018.1"/>
</dbReference>
<dbReference type="PANTHER" id="PTHR30203">
    <property type="entry name" value="OUTER MEMBRANE CATION EFFLUX PROTEIN"/>
    <property type="match status" value="1"/>
</dbReference>
<proteinExistence type="inferred from homology"/>
<sequence>MRNSLTLAVALTVLAGCASGPDYQRPALDLPAAVSQDSQATSLSRWWTAFNDATLNGLIDDALRHNQDLKMAVARVDEARALVDSSRVSYLPQVDAAVNSSRTRPSHRTASYRPGGPDEITNHQATLNVSYELDLWGKIRRANEAADATLLASREAQHAAQAAIAAQVAQTYFQLRALDKKVDLAMKTLTTRDEALKLQQARFKSGVISSLDLARAESEREAIVAALPSLSAAQQKTERALALLAGRSPKAIAEGKITRPQADAAWPTLPTVPSGLSADVLNQRPDIRQSEASLIAANARVGEARAQYYPSISLTGAFGSASESLSKLFSGDALMWNVAGSLVQPLVGLKRIDAQVNQAEARKVQQQANYVKTVQMAFKEALDALTSRSAAVDVQMAQSRRLQSLAQATKLAKLRYQAGQGSYLELLDAERNLYSTDMERVESDADALTATVDVYRAFGGGWSEGPPSLAAQ</sequence>
<evidence type="ECO:0000256" key="3">
    <source>
        <dbReference type="SAM" id="MobiDB-lite"/>
    </source>
</evidence>
<accession>A0A840MS62</accession>
<dbReference type="NCBIfam" id="TIGR01845">
    <property type="entry name" value="outer_NodT"/>
    <property type="match status" value="1"/>
</dbReference>
<keyword evidence="5" id="KW-1185">Reference proteome</keyword>
<reference evidence="4 5" key="1">
    <citation type="submission" date="2020-08" db="EMBL/GenBank/DDBJ databases">
        <title>Genomic Encyclopedia of Type Strains, Phase IV (KMG-IV): sequencing the most valuable type-strain genomes for metagenomic binning, comparative biology and taxonomic classification.</title>
        <authorList>
            <person name="Goeker M."/>
        </authorList>
    </citation>
    <scope>NUCLEOTIDE SEQUENCE [LARGE SCALE GENOMIC DNA]</scope>
    <source>
        <strain evidence="4 5">DSM 27165</strain>
    </source>
</reference>
<dbReference type="Proteomes" id="UP000575898">
    <property type="component" value="Unassembled WGS sequence"/>
</dbReference>
<evidence type="ECO:0000256" key="1">
    <source>
        <dbReference type="ARBA" id="ARBA00007613"/>
    </source>
</evidence>
<dbReference type="SUPFAM" id="SSF56954">
    <property type="entry name" value="Outer membrane efflux proteins (OEP)"/>
    <property type="match status" value="1"/>
</dbReference>
<dbReference type="Gene3D" id="2.20.200.10">
    <property type="entry name" value="Outer membrane efflux proteins (OEP)"/>
    <property type="match status" value="1"/>
</dbReference>
<protein>
    <submittedName>
        <fullName evidence="4">Multidrug efflux system outer membrane protein</fullName>
    </submittedName>
</protein>
<keyword evidence="2" id="KW-0472">Membrane</keyword>
<dbReference type="InterPro" id="IPR003423">
    <property type="entry name" value="OMP_efflux"/>
</dbReference>
<evidence type="ECO:0000256" key="2">
    <source>
        <dbReference type="RuleBase" id="RU362097"/>
    </source>
</evidence>
<comment type="caution">
    <text evidence="4">The sequence shown here is derived from an EMBL/GenBank/DDBJ whole genome shotgun (WGS) entry which is preliminary data.</text>
</comment>
<keyword evidence="2" id="KW-0449">Lipoprotein</keyword>
<dbReference type="GO" id="GO:0005886">
    <property type="term" value="C:plasma membrane"/>
    <property type="evidence" value="ECO:0007669"/>
    <property type="project" value="UniProtKB-SubCell"/>
</dbReference>
<gene>
    <name evidence="4" type="ORF">HNQ59_002914</name>
</gene>
<keyword evidence="2" id="KW-0812">Transmembrane</keyword>
<comment type="subcellular location">
    <subcellularLocation>
        <location evidence="2">Cell membrane</location>
        <topology evidence="2">Lipid-anchor</topology>
    </subcellularLocation>
</comment>
<organism evidence="4 5">
    <name type="scientific">Chitinivorax tropicus</name>
    <dbReference type="NCBI Taxonomy" id="714531"/>
    <lineage>
        <taxon>Bacteria</taxon>
        <taxon>Pseudomonadati</taxon>
        <taxon>Pseudomonadota</taxon>
        <taxon>Betaproteobacteria</taxon>
        <taxon>Chitinivorax</taxon>
    </lineage>
</organism>
<feature type="region of interest" description="Disordered" evidence="3">
    <location>
        <begin position="99"/>
        <end position="121"/>
    </location>
</feature>
<dbReference type="EMBL" id="JACHHY010000018">
    <property type="protein sequence ID" value="MBB5019612.1"/>
    <property type="molecule type" value="Genomic_DNA"/>
</dbReference>
<name>A0A840MS62_9PROT</name>
<dbReference type="PROSITE" id="PS51257">
    <property type="entry name" value="PROKAR_LIPOPROTEIN"/>
    <property type="match status" value="1"/>
</dbReference>
<evidence type="ECO:0000313" key="4">
    <source>
        <dbReference type="EMBL" id="MBB5019612.1"/>
    </source>
</evidence>
<dbReference type="Gene3D" id="1.20.1600.10">
    <property type="entry name" value="Outer membrane efflux proteins (OEP)"/>
    <property type="match status" value="1"/>
</dbReference>
<evidence type="ECO:0000313" key="5">
    <source>
        <dbReference type="Proteomes" id="UP000575898"/>
    </source>
</evidence>
<keyword evidence="2" id="KW-0564">Palmitate</keyword>
<dbReference type="InterPro" id="IPR010131">
    <property type="entry name" value="MdtP/NodT-like"/>
</dbReference>
<dbReference type="GO" id="GO:0015562">
    <property type="term" value="F:efflux transmembrane transporter activity"/>
    <property type="evidence" value="ECO:0007669"/>
    <property type="project" value="InterPro"/>
</dbReference>